<proteinExistence type="predicted"/>
<dbReference type="EMBL" id="VSWC01000040">
    <property type="protein sequence ID" value="KAA1106436.1"/>
    <property type="molecule type" value="Genomic_DNA"/>
</dbReference>
<reference evidence="4 5" key="1">
    <citation type="submission" date="2019-05" db="EMBL/GenBank/DDBJ databases">
        <title>Emergence of the Ug99 lineage of the wheat stem rust pathogen through somatic hybridization.</title>
        <authorList>
            <person name="Li F."/>
            <person name="Upadhyaya N.M."/>
            <person name="Sperschneider J."/>
            <person name="Matny O."/>
            <person name="Nguyen-Phuc H."/>
            <person name="Mago R."/>
            <person name="Raley C."/>
            <person name="Miller M.E."/>
            <person name="Silverstein K.A.T."/>
            <person name="Henningsen E."/>
            <person name="Hirsch C.D."/>
            <person name="Visser B."/>
            <person name="Pretorius Z.A."/>
            <person name="Steffenson B.J."/>
            <person name="Schwessinger B."/>
            <person name="Dodds P.N."/>
            <person name="Figueroa M."/>
        </authorList>
    </citation>
    <scope>NUCLEOTIDE SEQUENCE [LARGE SCALE GENOMIC DNA]</scope>
    <source>
        <strain evidence="2">21-0</strain>
        <strain evidence="3 5">Ug99</strain>
    </source>
</reference>
<protein>
    <submittedName>
        <fullName evidence="2">Uncharacterized protein</fullName>
    </submittedName>
</protein>
<evidence type="ECO:0000313" key="4">
    <source>
        <dbReference type="Proteomes" id="UP000324748"/>
    </source>
</evidence>
<dbReference type="Proteomes" id="UP000324748">
    <property type="component" value="Unassembled WGS sequence"/>
</dbReference>
<dbReference type="Proteomes" id="UP000325313">
    <property type="component" value="Unassembled WGS sequence"/>
</dbReference>
<feature type="region of interest" description="Disordered" evidence="1">
    <location>
        <begin position="66"/>
        <end position="177"/>
    </location>
</feature>
<keyword evidence="4" id="KW-1185">Reference proteome</keyword>
<sequence>MDHAQPRDDSPSVPDTDILETTALNTQVRLMKEAHGISDCPANACANNRIYYYRNSRRTEWLPEAQPGAASFGAPDAPVSSPPKPSDQSEYRPRSPNAWTAPSVPVPQTPENSINLSVSSGYRTPLHSNTEKHYGSTVDGRSTNPEAVTPYEQEPTESDLTSPRFPESITSKEEQAQRDAVANAMRMLFPDLF</sequence>
<feature type="compositionally biased region" description="Polar residues" evidence="1">
    <location>
        <begin position="109"/>
        <end position="128"/>
    </location>
</feature>
<name>A0A5B0PZV7_PUCGR</name>
<gene>
    <name evidence="2" type="ORF">PGT21_034912</name>
    <name evidence="3" type="ORF">PGTUg99_029904</name>
</gene>
<evidence type="ECO:0000313" key="5">
    <source>
        <dbReference type="Proteomes" id="UP000325313"/>
    </source>
</evidence>
<evidence type="ECO:0000313" key="3">
    <source>
        <dbReference type="EMBL" id="KAA1126377.1"/>
    </source>
</evidence>
<accession>A0A5B0PZV7</accession>
<evidence type="ECO:0000256" key="1">
    <source>
        <dbReference type="SAM" id="MobiDB-lite"/>
    </source>
</evidence>
<dbReference type="EMBL" id="VDEP01000172">
    <property type="protein sequence ID" value="KAA1126377.1"/>
    <property type="molecule type" value="Genomic_DNA"/>
</dbReference>
<dbReference type="AlphaFoldDB" id="A0A5B0PZV7"/>
<evidence type="ECO:0000313" key="2">
    <source>
        <dbReference type="EMBL" id="KAA1106436.1"/>
    </source>
</evidence>
<organism evidence="2 4">
    <name type="scientific">Puccinia graminis f. sp. tritici</name>
    <dbReference type="NCBI Taxonomy" id="56615"/>
    <lineage>
        <taxon>Eukaryota</taxon>
        <taxon>Fungi</taxon>
        <taxon>Dikarya</taxon>
        <taxon>Basidiomycota</taxon>
        <taxon>Pucciniomycotina</taxon>
        <taxon>Pucciniomycetes</taxon>
        <taxon>Pucciniales</taxon>
        <taxon>Pucciniaceae</taxon>
        <taxon>Puccinia</taxon>
    </lineage>
</organism>
<comment type="caution">
    <text evidence="2">The sequence shown here is derived from an EMBL/GenBank/DDBJ whole genome shotgun (WGS) entry which is preliminary data.</text>
</comment>